<keyword evidence="3" id="KW-1185">Reference proteome</keyword>
<dbReference type="Gene3D" id="1.25.40.10">
    <property type="entry name" value="Tetratricopeptide repeat domain"/>
    <property type="match status" value="2"/>
</dbReference>
<protein>
    <submittedName>
        <fullName evidence="2">Tetratricopeptide (TPR) repeat protein</fullName>
    </submittedName>
</protein>
<organism evidence="2 3">
    <name type="scientific">Kineosporia succinea</name>
    <dbReference type="NCBI Taxonomy" id="84632"/>
    <lineage>
        <taxon>Bacteria</taxon>
        <taxon>Bacillati</taxon>
        <taxon>Actinomycetota</taxon>
        <taxon>Actinomycetes</taxon>
        <taxon>Kineosporiales</taxon>
        <taxon>Kineosporiaceae</taxon>
        <taxon>Kineosporia</taxon>
    </lineage>
</organism>
<name>A0ABT9P732_9ACTN</name>
<feature type="repeat" description="TPR" evidence="1">
    <location>
        <begin position="616"/>
        <end position="649"/>
    </location>
</feature>
<dbReference type="InterPro" id="IPR011990">
    <property type="entry name" value="TPR-like_helical_dom_sf"/>
</dbReference>
<dbReference type="EMBL" id="JAUSQZ010000001">
    <property type="protein sequence ID" value="MDP9828498.1"/>
    <property type="molecule type" value="Genomic_DNA"/>
</dbReference>
<evidence type="ECO:0000313" key="2">
    <source>
        <dbReference type="EMBL" id="MDP9828498.1"/>
    </source>
</evidence>
<comment type="caution">
    <text evidence="2">The sequence shown here is derived from an EMBL/GenBank/DDBJ whole genome shotgun (WGS) entry which is preliminary data.</text>
</comment>
<evidence type="ECO:0000313" key="3">
    <source>
        <dbReference type="Proteomes" id="UP001235712"/>
    </source>
</evidence>
<sequence>MDSAEDRIATLFEEIDVTPFGPAERALIDEAIALADEHGLDEKGYEARLRLLPSASMLGDTDAQLSAFAWCVGRNAADPVRFPLRVGGFDLLWYHKHVVSSLMGSPLFSLADVESAIEAMEQQYVKEGVGVSGVLQARFQAATGQGRLDEAGTWLGELKRTPRDNYSHCETCVRAEEAEYHYAIGKDADGLALADEILEAGMTCGDEPENTIAQALLPALRAGRLDEARQMHLRGYRMARTNADHLPMIAQHLRFCAVTGNEARGLEILERHLGWLVHDGLNAEAHFDALSAAAVLLAAAERAGADAQTVSAAADPKLAGLFGGRDEPWTVASLRRAARRAAEDLAAKFDERNGNTWYASRLKADDALAEVSYDLPVGATRVATDAGPAALPDDLTGRLTMAADLLSMDERGQARQVVAAVDGLGDSPGGEPLTAAQIAEIAGLKARLEAAGESDETLAAIFEAASDDGLDAALALTDTALGDPELEQGRGRGKRAALLRTKAQLLGADEQFDAGLAAADASLAIGLRLGAREWASTTAILGAHLAQDAGKADLAIERWRIAIREAALAELPQELSARLELGTLLQALGRAEEGVEEARVVLRRQTETGASDSERAETLRRIGAGAVAMQEYQDALDAYRDAVALASKGEDWLLATRAALSLGELMTDAGDEDGIAVMAGAVESARHLEEEDPMWLVRSMHMHGRALSLADDDDQAADVLREALDRAARAAADEHPAAAFEHADLLDSLARALGSDHHDDAVQVAQQAAAEFLEIGEDVPAGRALMLAAGVLFNNGREAEALPLMERATAVLADHPDVLGQVLVALGDVYEKLGRHHDAKVARDKAELVG</sequence>
<dbReference type="Proteomes" id="UP001235712">
    <property type="component" value="Unassembled WGS sequence"/>
</dbReference>
<proteinExistence type="predicted"/>
<gene>
    <name evidence="2" type="ORF">J2S57_004247</name>
</gene>
<reference evidence="2 3" key="1">
    <citation type="submission" date="2023-07" db="EMBL/GenBank/DDBJ databases">
        <title>Sequencing the genomes of 1000 actinobacteria strains.</title>
        <authorList>
            <person name="Klenk H.-P."/>
        </authorList>
    </citation>
    <scope>NUCLEOTIDE SEQUENCE [LARGE SCALE GENOMIC DNA]</scope>
    <source>
        <strain evidence="2 3">DSM 44388</strain>
    </source>
</reference>
<dbReference type="SUPFAM" id="SSF48452">
    <property type="entry name" value="TPR-like"/>
    <property type="match status" value="2"/>
</dbReference>
<keyword evidence="1" id="KW-0802">TPR repeat</keyword>
<accession>A0ABT9P732</accession>
<dbReference type="InterPro" id="IPR019734">
    <property type="entry name" value="TPR_rpt"/>
</dbReference>
<dbReference type="PROSITE" id="PS50005">
    <property type="entry name" value="TPR"/>
    <property type="match status" value="1"/>
</dbReference>
<evidence type="ECO:0000256" key="1">
    <source>
        <dbReference type="PROSITE-ProRule" id="PRU00339"/>
    </source>
</evidence>
<dbReference type="RefSeq" id="WP_307245739.1">
    <property type="nucleotide sequence ID" value="NZ_JAUSQZ010000001.1"/>
</dbReference>